<evidence type="ECO:0000313" key="3">
    <source>
        <dbReference type="Proteomes" id="UP000177230"/>
    </source>
</evidence>
<dbReference type="InterPro" id="IPR047216">
    <property type="entry name" value="Endonuclease_DUF559_bact"/>
</dbReference>
<dbReference type="SUPFAM" id="SSF52980">
    <property type="entry name" value="Restriction endonuclease-like"/>
    <property type="match status" value="1"/>
</dbReference>
<organism evidence="2 3">
    <name type="scientific">Candidatus Edwardsbacteria bacterium GWF2_54_11</name>
    <dbReference type="NCBI Taxonomy" id="1817851"/>
    <lineage>
        <taxon>Bacteria</taxon>
        <taxon>Candidatus Edwardsiibacteriota</taxon>
    </lineage>
</organism>
<dbReference type="Gene3D" id="3.40.960.10">
    <property type="entry name" value="VSR Endonuclease"/>
    <property type="match status" value="1"/>
</dbReference>
<reference evidence="2 3" key="1">
    <citation type="journal article" date="2016" name="Nat. Commun.">
        <title>Thousands of microbial genomes shed light on interconnected biogeochemical processes in an aquifer system.</title>
        <authorList>
            <person name="Anantharaman K."/>
            <person name="Brown C.T."/>
            <person name="Hug L.A."/>
            <person name="Sharon I."/>
            <person name="Castelle C.J."/>
            <person name="Probst A.J."/>
            <person name="Thomas B.C."/>
            <person name="Singh A."/>
            <person name="Wilkins M.J."/>
            <person name="Karaoz U."/>
            <person name="Brodie E.L."/>
            <person name="Williams K.H."/>
            <person name="Hubbard S.S."/>
            <person name="Banfield J.F."/>
        </authorList>
    </citation>
    <scope>NUCLEOTIDE SEQUENCE [LARGE SCALE GENOMIC DNA]</scope>
</reference>
<evidence type="ECO:0000259" key="1">
    <source>
        <dbReference type="Pfam" id="PF04480"/>
    </source>
</evidence>
<sequence length="151" mass="17824">MSDHQIYSKRLNKPGISTGHSINREKLEMAKWMRQHMTFAERCFWNAVRKRKYPGLRFRRQQIIDGFVSDFYCNKLNLVIEVDGGIHETQRDYDELRDRIIREKGIRIMRFKNEDVINRIDWVLEQIIGSDPSQPSPKALGEGERAGSCLQ</sequence>
<dbReference type="Pfam" id="PF04480">
    <property type="entry name" value="DUF559"/>
    <property type="match status" value="1"/>
</dbReference>
<feature type="domain" description="DUF559" evidence="1">
    <location>
        <begin position="27"/>
        <end position="128"/>
    </location>
</feature>
<gene>
    <name evidence="2" type="ORF">A2024_11715</name>
</gene>
<dbReference type="InterPro" id="IPR007569">
    <property type="entry name" value="DUF559"/>
</dbReference>
<proteinExistence type="predicted"/>
<evidence type="ECO:0000313" key="2">
    <source>
        <dbReference type="EMBL" id="OGF12889.1"/>
    </source>
</evidence>
<dbReference type="AlphaFoldDB" id="A0A1F5REL9"/>
<comment type="caution">
    <text evidence="2">The sequence shown here is derived from an EMBL/GenBank/DDBJ whole genome shotgun (WGS) entry which is preliminary data.</text>
</comment>
<accession>A0A1F5REL9</accession>
<protein>
    <recommendedName>
        <fullName evidence="1">DUF559 domain-containing protein</fullName>
    </recommendedName>
</protein>
<dbReference type="PANTHER" id="PTHR38590">
    <property type="entry name" value="BLL0828 PROTEIN"/>
    <property type="match status" value="1"/>
</dbReference>
<dbReference type="PANTHER" id="PTHR38590:SF1">
    <property type="entry name" value="BLL0828 PROTEIN"/>
    <property type="match status" value="1"/>
</dbReference>
<dbReference type="CDD" id="cd01038">
    <property type="entry name" value="Endonuclease_DUF559"/>
    <property type="match status" value="1"/>
</dbReference>
<dbReference type="InterPro" id="IPR011335">
    <property type="entry name" value="Restrct_endonuc-II-like"/>
</dbReference>
<dbReference type="Proteomes" id="UP000177230">
    <property type="component" value="Unassembled WGS sequence"/>
</dbReference>
<name>A0A1F5REL9_9BACT</name>
<dbReference type="EMBL" id="MFFM01000028">
    <property type="protein sequence ID" value="OGF12889.1"/>
    <property type="molecule type" value="Genomic_DNA"/>
</dbReference>